<dbReference type="PANTHER" id="PTHR21329">
    <property type="entry name" value="PHOSPHATIDYLINOSITOL N-ACETYLGLUCOSAMINYLTRANSFERASE SUBUNIT Q-RELATED"/>
    <property type="match status" value="1"/>
</dbReference>
<dbReference type="VEuPathDB" id="AmoebaDB:ACA1_081840"/>
<dbReference type="KEGG" id="acan:ACA1_081840"/>
<feature type="transmembrane region" description="Helical" evidence="2">
    <location>
        <begin position="364"/>
        <end position="387"/>
    </location>
</feature>
<proteinExistence type="predicted"/>
<dbReference type="Pfam" id="PF05024">
    <property type="entry name" value="Gpi1"/>
    <property type="match status" value="1"/>
</dbReference>
<dbReference type="GeneID" id="14923651"/>
<dbReference type="AlphaFoldDB" id="L8HD59"/>
<accession>L8HD59</accession>
<dbReference type="STRING" id="1257118.L8HD59"/>
<gene>
    <name evidence="4" type="ORF">ACA1_081840</name>
</gene>
<dbReference type="PROSITE" id="PS50156">
    <property type="entry name" value="SSD"/>
    <property type="match status" value="1"/>
</dbReference>
<dbReference type="PANTHER" id="PTHR21329:SF3">
    <property type="entry name" value="PHOSPHATIDYLINOSITOL N-ACETYLGLUCOSAMINYLTRANSFERASE SUBUNIT Q"/>
    <property type="match status" value="1"/>
</dbReference>
<dbReference type="GO" id="GO:0016740">
    <property type="term" value="F:transferase activity"/>
    <property type="evidence" value="ECO:0007669"/>
    <property type="project" value="UniProtKB-KW"/>
</dbReference>
<feature type="transmembrane region" description="Helical" evidence="2">
    <location>
        <begin position="225"/>
        <end position="246"/>
    </location>
</feature>
<keyword evidence="5" id="KW-1185">Reference proteome</keyword>
<keyword evidence="2" id="KW-1133">Transmembrane helix</keyword>
<evidence type="ECO:0000313" key="5">
    <source>
        <dbReference type="Proteomes" id="UP000011083"/>
    </source>
</evidence>
<sequence>MQEVPDSQHLVVTVVATVAAKSEEAAEQALQRATAPEAIDGLSSLAVLGTLGPGSSLTRETKKKTAGGRELWIRLDYSDEPLPYVAEVLHRCKHRGEEHITTQVILYEPPASQSGHFLTTEPLPMDRDDEVLTPRVDEPPPPPASAAGEGDTGLDRHVQQINSAWLVGAMLIHTLAHPDAATPTSCAALSSMVPRLRMALQASRGYAHRGVWNALAALAAACDRWLFVPLLWLLDLSVPFGLTSLLRIKQATAVGRQLDLRLRSLRQCVAQWTYLSRDHHNPWQHTPKRRVVEVSLANAFWLMTIDALAGVLFVFVAWSSADWLAQEISASDYEDLWCEPLRGGVIFLMNQPGGVKLNPQLSDALGAVFLYLIDSWTVVTAGLLPYLPSLLRVASLAGLMGLTMTLALLSDMVSFFTIHVFYFYTVSARFYAIMLHILSSLWKLFRGKKRNVLRQRIDSYSYDVDQLLLGTLLFTVIFFLLPTTFVFYLYFGVLRLLVLCLYAALAFLTEGLNHFPLYSLFLSLSDPKSLPSGVSFSALAVPQDAARRASYLVLHSRTMALGALFYHYTRALRDVVRRYSPQTLLSRFLVGDIMIAT</sequence>
<keyword evidence="2" id="KW-0812">Transmembrane</keyword>
<feature type="transmembrane region" description="Helical" evidence="2">
    <location>
        <begin position="428"/>
        <end position="445"/>
    </location>
</feature>
<dbReference type="InterPro" id="IPR000731">
    <property type="entry name" value="SSD"/>
</dbReference>
<feature type="transmembrane region" description="Helical" evidence="2">
    <location>
        <begin position="399"/>
        <end position="422"/>
    </location>
</feature>
<keyword evidence="2" id="KW-0472">Membrane</keyword>
<dbReference type="GO" id="GO:0016020">
    <property type="term" value="C:membrane"/>
    <property type="evidence" value="ECO:0007669"/>
    <property type="project" value="InterPro"/>
</dbReference>
<protein>
    <submittedName>
        <fullName evidence="4">Nacetylglucosaminyl transferase component Gpi1, putative</fullName>
    </submittedName>
</protein>
<feature type="transmembrane region" description="Helical" evidence="2">
    <location>
        <begin position="466"/>
        <end position="490"/>
    </location>
</feature>
<dbReference type="GO" id="GO:0005783">
    <property type="term" value="C:endoplasmic reticulum"/>
    <property type="evidence" value="ECO:0007669"/>
    <property type="project" value="TreeGrafter"/>
</dbReference>
<reference evidence="4 5" key="1">
    <citation type="journal article" date="2013" name="Genome Biol.">
        <title>Genome of Acanthamoeba castellanii highlights extensive lateral gene transfer and early evolution of tyrosine kinase signaling.</title>
        <authorList>
            <person name="Clarke M."/>
            <person name="Lohan A.J."/>
            <person name="Liu B."/>
            <person name="Lagkouvardos I."/>
            <person name="Roy S."/>
            <person name="Zafar N."/>
            <person name="Bertelli C."/>
            <person name="Schilde C."/>
            <person name="Kianianmomeni A."/>
            <person name="Burglin T.R."/>
            <person name="Frech C."/>
            <person name="Turcotte B."/>
            <person name="Kopec K.O."/>
            <person name="Synnott J.M."/>
            <person name="Choo C."/>
            <person name="Paponov I."/>
            <person name="Finkler A."/>
            <person name="Soon Heng Tan C."/>
            <person name="Hutchins A.P."/>
            <person name="Weinmeier T."/>
            <person name="Rattei T."/>
            <person name="Chu J.S."/>
            <person name="Gimenez G."/>
            <person name="Irimia M."/>
            <person name="Rigden D.J."/>
            <person name="Fitzpatrick D.A."/>
            <person name="Lorenzo-Morales J."/>
            <person name="Bateman A."/>
            <person name="Chiu C.H."/>
            <person name="Tang P."/>
            <person name="Hegemann P."/>
            <person name="Fromm H."/>
            <person name="Raoult D."/>
            <person name="Greub G."/>
            <person name="Miranda-Saavedra D."/>
            <person name="Chen N."/>
            <person name="Nash P."/>
            <person name="Ginger M.L."/>
            <person name="Horn M."/>
            <person name="Schaap P."/>
            <person name="Caler L."/>
            <person name="Loftus B."/>
        </authorList>
    </citation>
    <scope>NUCLEOTIDE SEQUENCE [LARGE SCALE GENOMIC DNA]</scope>
    <source>
        <strain evidence="4 5">Neff</strain>
    </source>
</reference>
<dbReference type="OrthoDB" id="70250at2759"/>
<evidence type="ECO:0000313" key="4">
    <source>
        <dbReference type="EMBL" id="ELR22693.1"/>
    </source>
</evidence>
<dbReference type="InterPro" id="IPR007720">
    <property type="entry name" value="PigQ/GPI1"/>
</dbReference>
<name>L8HD59_ACACF</name>
<dbReference type="RefSeq" id="XP_004367774.1">
    <property type="nucleotide sequence ID" value="XM_004367717.1"/>
</dbReference>
<dbReference type="Proteomes" id="UP000011083">
    <property type="component" value="Unassembled WGS sequence"/>
</dbReference>
<organism evidence="4 5">
    <name type="scientific">Acanthamoeba castellanii (strain ATCC 30010 / Neff)</name>
    <dbReference type="NCBI Taxonomy" id="1257118"/>
    <lineage>
        <taxon>Eukaryota</taxon>
        <taxon>Amoebozoa</taxon>
        <taxon>Discosea</taxon>
        <taxon>Longamoebia</taxon>
        <taxon>Centramoebida</taxon>
        <taxon>Acanthamoebidae</taxon>
        <taxon>Acanthamoeba</taxon>
    </lineage>
</organism>
<dbReference type="GO" id="GO:0006506">
    <property type="term" value="P:GPI anchor biosynthetic process"/>
    <property type="evidence" value="ECO:0007669"/>
    <property type="project" value="InterPro"/>
</dbReference>
<feature type="compositionally biased region" description="Basic and acidic residues" evidence="1">
    <location>
        <begin position="124"/>
        <end position="138"/>
    </location>
</feature>
<evidence type="ECO:0000259" key="3">
    <source>
        <dbReference type="PROSITE" id="PS50156"/>
    </source>
</evidence>
<feature type="transmembrane region" description="Helical" evidence="2">
    <location>
        <begin position="299"/>
        <end position="318"/>
    </location>
</feature>
<evidence type="ECO:0000256" key="2">
    <source>
        <dbReference type="SAM" id="Phobius"/>
    </source>
</evidence>
<feature type="region of interest" description="Disordered" evidence="1">
    <location>
        <begin position="113"/>
        <end position="152"/>
    </location>
</feature>
<evidence type="ECO:0000256" key="1">
    <source>
        <dbReference type="SAM" id="MobiDB-lite"/>
    </source>
</evidence>
<keyword evidence="4" id="KW-0808">Transferase</keyword>
<feature type="domain" description="SSD" evidence="3">
    <location>
        <begin position="381"/>
        <end position="524"/>
    </location>
</feature>
<dbReference type="EMBL" id="KB007874">
    <property type="protein sequence ID" value="ELR22693.1"/>
    <property type="molecule type" value="Genomic_DNA"/>
</dbReference>